<dbReference type="Proteomes" id="UP000217895">
    <property type="component" value="Chromosome"/>
</dbReference>
<gene>
    <name evidence="1" type="ORF">NIES2135_52670</name>
</gene>
<evidence type="ECO:0000313" key="1">
    <source>
        <dbReference type="EMBL" id="BAY58394.1"/>
    </source>
</evidence>
<dbReference type="AlphaFoldDB" id="A0A1Z4JNU2"/>
<evidence type="ECO:0008006" key="3">
    <source>
        <dbReference type="Google" id="ProtNLM"/>
    </source>
</evidence>
<dbReference type="Pfam" id="PF05960">
    <property type="entry name" value="DUF885"/>
    <property type="match status" value="1"/>
</dbReference>
<protein>
    <recommendedName>
        <fullName evidence="3">DUF885 domain-containing protein</fullName>
    </recommendedName>
</protein>
<reference evidence="1 2" key="1">
    <citation type="submission" date="2017-06" db="EMBL/GenBank/DDBJ databases">
        <title>Genome sequencing of cyanobaciteial culture collection at National Institute for Environmental Studies (NIES).</title>
        <authorList>
            <person name="Hirose Y."/>
            <person name="Shimura Y."/>
            <person name="Fujisawa T."/>
            <person name="Nakamura Y."/>
            <person name="Kawachi M."/>
        </authorList>
    </citation>
    <scope>NUCLEOTIDE SEQUENCE [LARGE SCALE GENOMIC DNA]</scope>
    <source>
        <strain evidence="1 2">NIES-2135</strain>
    </source>
</reference>
<dbReference type="InterPro" id="IPR010281">
    <property type="entry name" value="DUF885"/>
</dbReference>
<keyword evidence="2" id="KW-1185">Reference proteome</keyword>
<dbReference type="PANTHER" id="PTHR33361:SF2">
    <property type="entry name" value="DUF885 DOMAIN-CONTAINING PROTEIN"/>
    <property type="match status" value="1"/>
</dbReference>
<dbReference type="PANTHER" id="PTHR33361">
    <property type="entry name" value="GLR0591 PROTEIN"/>
    <property type="match status" value="1"/>
</dbReference>
<name>A0A1Z4JNU2_LEPBY</name>
<accession>A0A1Z4JNU2</accession>
<dbReference type="EMBL" id="AP018203">
    <property type="protein sequence ID" value="BAY58394.1"/>
    <property type="molecule type" value="Genomic_DNA"/>
</dbReference>
<evidence type="ECO:0000313" key="2">
    <source>
        <dbReference type="Proteomes" id="UP000217895"/>
    </source>
</evidence>
<proteinExistence type="predicted"/>
<sequence length="588" mass="67648">MKIIRRVVRVSRKTVLWLAIATFVFAIMSHSVVDAIASAQPDWIKRSNENTNLLTEAESAKQCSDLALSKSLLQLDSNYGQCREKGINTLLQRFQTKLKQERDPAVKLDLEILIQSATESLKSDKFHRQLRLPYVDLAKEIHNSLDDLSRPDLVKLLQQLNGDETGKPAIATLAIQNLRGSVSRPNIFFPSKSQIEKDLSNTSFQLERIQKRLEQQKIDQESYTKLKAQITEYTTFVRQEILPKSRLDFRLSPELYALELQERGVEISIDELLKQAHTAFESIQQEMDVLAAKVAKQKGLQTTGYREVIRSLKKEQLPADKILPQYEQRQKDLEAIIRREKLVTLPKRNLTIRLTNDRENTNFPVPQYFPPKSSQKTAGVFIVPLLKPDKQPRAYDDFTYPAVAWTLTAHEGRPGHDLQFTTIQDKGTSEARSRFGYNPANHEGWALYAEAITLPFMPIEGQFISLQFQLLRAARAFLEPELHLGKVSIDEAMRILTEDVGFSKFFAQQEINRYTVKLPGHAPSYFYGYQRLMQLRQEVEKQMGQQFDQTAFHDFILAQGFMPQQLLRQTVLEQFVAAKTKSFPSYLR</sequence>
<organism evidence="1 2">
    <name type="scientific">Leptolyngbya boryana NIES-2135</name>
    <dbReference type="NCBI Taxonomy" id="1973484"/>
    <lineage>
        <taxon>Bacteria</taxon>
        <taxon>Bacillati</taxon>
        <taxon>Cyanobacteriota</taxon>
        <taxon>Cyanophyceae</taxon>
        <taxon>Leptolyngbyales</taxon>
        <taxon>Leptolyngbyaceae</taxon>
        <taxon>Leptolyngbya group</taxon>
        <taxon>Leptolyngbya</taxon>
    </lineage>
</organism>